<reference evidence="1" key="1">
    <citation type="journal article" date="2023" name="Mol. Phylogenet. Evol.">
        <title>Genome-scale phylogeny and comparative genomics of the fungal order Sordariales.</title>
        <authorList>
            <person name="Hensen N."/>
            <person name="Bonometti L."/>
            <person name="Westerberg I."/>
            <person name="Brannstrom I.O."/>
            <person name="Guillou S."/>
            <person name="Cros-Aarteil S."/>
            <person name="Calhoun S."/>
            <person name="Haridas S."/>
            <person name="Kuo A."/>
            <person name="Mondo S."/>
            <person name="Pangilinan J."/>
            <person name="Riley R."/>
            <person name="LaButti K."/>
            <person name="Andreopoulos B."/>
            <person name="Lipzen A."/>
            <person name="Chen C."/>
            <person name="Yan M."/>
            <person name="Daum C."/>
            <person name="Ng V."/>
            <person name="Clum A."/>
            <person name="Steindorff A."/>
            <person name="Ohm R.A."/>
            <person name="Martin F."/>
            <person name="Silar P."/>
            <person name="Natvig D.O."/>
            <person name="Lalanne C."/>
            <person name="Gautier V."/>
            <person name="Ament-Velasquez S.L."/>
            <person name="Kruys A."/>
            <person name="Hutchinson M.I."/>
            <person name="Powell A.J."/>
            <person name="Barry K."/>
            <person name="Miller A.N."/>
            <person name="Grigoriev I.V."/>
            <person name="Debuchy R."/>
            <person name="Gladieux P."/>
            <person name="Hiltunen Thoren M."/>
            <person name="Johannesson H."/>
        </authorList>
    </citation>
    <scope>NUCLEOTIDE SEQUENCE</scope>
    <source>
        <strain evidence="1">CBS 333.67</strain>
    </source>
</reference>
<sequence length="377" mass="43228">MTPREGWHPKGARSYHGICTLCTRRSYPNLRRVWCRVQTSGINNRPSSQGRVIDESRELLAFVMPALDLILPECWLTEYERRCFGASPGSNVGLSSLNHHDGSQRIRPITSGFDTKMTKRILENSIPGDALYFTHVSPTDAVRIDEERERCRRKFRFRRYYPDRQLLIIATNTALHERLHLNFYDGAFFSRLVRLGPCRDWHSMGRATFPTYPLEPSGRLSYGEGDSTGGPGARCAADRWPTLVVEGGHSRSLDQLRVDLGWWFTASDHEVKIIVLLKFDRKLELIVVEKWVEEIPEGARRMTRGRVAQLQPVCRQSVVISRDKTTDPVSYHVTGAPLTYEFRLLFLRDPGPGEGNITVNVEDLQIWASDIWSWVDD</sequence>
<keyword evidence="2" id="KW-1185">Reference proteome</keyword>
<gene>
    <name evidence="1" type="ORF">B0T15DRAFT_574228</name>
</gene>
<reference evidence="1" key="2">
    <citation type="submission" date="2023-06" db="EMBL/GenBank/DDBJ databases">
        <authorList>
            <consortium name="Lawrence Berkeley National Laboratory"/>
            <person name="Mondo S.J."/>
            <person name="Hensen N."/>
            <person name="Bonometti L."/>
            <person name="Westerberg I."/>
            <person name="Brannstrom I.O."/>
            <person name="Guillou S."/>
            <person name="Cros-Aarteil S."/>
            <person name="Calhoun S."/>
            <person name="Haridas S."/>
            <person name="Kuo A."/>
            <person name="Pangilinan J."/>
            <person name="Riley R."/>
            <person name="Labutti K."/>
            <person name="Andreopoulos B."/>
            <person name="Lipzen A."/>
            <person name="Chen C."/>
            <person name="Yanf M."/>
            <person name="Daum C."/>
            <person name="Ng V."/>
            <person name="Clum A."/>
            <person name="Steindorff A."/>
            <person name="Ohm R."/>
            <person name="Martin F."/>
            <person name="Silar P."/>
            <person name="Natvig D."/>
            <person name="Lalanne C."/>
            <person name="Gautier V."/>
            <person name="Ament-Velasquez S.L."/>
            <person name="Kruys A."/>
            <person name="Hutchinson M.I."/>
            <person name="Powell A.J."/>
            <person name="Barry K."/>
            <person name="Miller A.N."/>
            <person name="Grigoriev I.V."/>
            <person name="Debuchy R."/>
            <person name="Gladieux P."/>
            <person name="Thoren M.H."/>
            <person name="Johannesson H."/>
        </authorList>
    </citation>
    <scope>NUCLEOTIDE SEQUENCE</scope>
    <source>
        <strain evidence="1">CBS 333.67</strain>
    </source>
</reference>
<dbReference type="AlphaFoldDB" id="A0AAJ0GWI6"/>
<name>A0AAJ0GWI6_9PEZI</name>
<proteinExistence type="predicted"/>
<comment type="caution">
    <text evidence="1">The sequence shown here is derived from an EMBL/GenBank/DDBJ whole genome shotgun (WGS) entry which is preliminary data.</text>
</comment>
<dbReference type="Proteomes" id="UP001273166">
    <property type="component" value="Unassembled WGS sequence"/>
</dbReference>
<evidence type="ECO:0000313" key="2">
    <source>
        <dbReference type="Proteomes" id="UP001273166"/>
    </source>
</evidence>
<dbReference type="RefSeq" id="XP_062723227.1">
    <property type="nucleotide sequence ID" value="XM_062870947.1"/>
</dbReference>
<accession>A0AAJ0GWI6</accession>
<dbReference type="GeneID" id="87889776"/>
<protein>
    <submittedName>
        <fullName evidence="1">Uncharacterized protein</fullName>
    </submittedName>
</protein>
<organism evidence="1 2">
    <name type="scientific">Chaetomium strumarium</name>
    <dbReference type="NCBI Taxonomy" id="1170767"/>
    <lineage>
        <taxon>Eukaryota</taxon>
        <taxon>Fungi</taxon>
        <taxon>Dikarya</taxon>
        <taxon>Ascomycota</taxon>
        <taxon>Pezizomycotina</taxon>
        <taxon>Sordariomycetes</taxon>
        <taxon>Sordariomycetidae</taxon>
        <taxon>Sordariales</taxon>
        <taxon>Chaetomiaceae</taxon>
        <taxon>Chaetomium</taxon>
    </lineage>
</organism>
<evidence type="ECO:0000313" key="1">
    <source>
        <dbReference type="EMBL" id="KAK3307447.1"/>
    </source>
</evidence>
<dbReference type="EMBL" id="JAUDZG010000003">
    <property type="protein sequence ID" value="KAK3307447.1"/>
    <property type="molecule type" value="Genomic_DNA"/>
</dbReference>